<name>A0A1E3IJG3_9TREE</name>
<feature type="coiled-coil region" evidence="10">
    <location>
        <begin position="696"/>
        <end position="758"/>
    </location>
</feature>
<evidence type="ECO:0000256" key="3">
    <source>
        <dbReference type="ARBA" id="ARBA00022468"/>
    </source>
</evidence>
<reference evidence="13" key="1">
    <citation type="submission" date="2016-06" db="EMBL/GenBank/DDBJ databases">
        <authorList>
            <person name="Cuomo C."/>
            <person name="Litvintseva A."/>
            <person name="Heitman J."/>
            <person name="Chen Y."/>
            <person name="Sun S."/>
            <person name="Springer D."/>
            <person name="Dromer F."/>
            <person name="Young S."/>
            <person name="Zeng Q."/>
            <person name="Chapman S."/>
            <person name="Gujja S."/>
            <person name="Saif S."/>
            <person name="Birren B."/>
        </authorList>
    </citation>
    <scope>NUCLEOTIDE SEQUENCE</scope>
    <source>
        <strain evidence="13">CBS 7841</strain>
    </source>
</reference>
<feature type="compositionally biased region" description="Low complexity" evidence="11">
    <location>
        <begin position="107"/>
        <end position="126"/>
    </location>
</feature>
<dbReference type="Gene3D" id="1.10.472.80">
    <property type="entry name" value="Ypt/Rab-GAP domain of gyp1p, domain 3"/>
    <property type="match status" value="1"/>
</dbReference>
<dbReference type="GO" id="GO:0016192">
    <property type="term" value="P:vesicle-mediated transport"/>
    <property type="evidence" value="ECO:0007669"/>
    <property type="project" value="UniProtKB-KW"/>
</dbReference>
<dbReference type="InterPro" id="IPR035969">
    <property type="entry name" value="Rab-GAP_TBC_sf"/>
</dbReference>
<comment type="similarity">
    <text evidence="8">Belongs to the GYP5 family.</text>
</comment>
<dbReference type="InterPro" id="IPR050302">
    <property type="entry name" value="Rab_GAP_TBC_domain"/>
</dbReference>
<feature type="compositionally biased region" description="Polar residues" evidence="11">
    <location>
        <begin position="140"/>
        <end position="152"/>
    </location>
</feature>
<dbReference type="GO" id="GO:0005096">
    <property type="term" value="F:GTPase activator activity"/>
    <property type="evidence" value="ECO:0007669"/>
    <property type="project" value="UniProtKB-KW"/>
</dbReference>
<keyword evidence="14" id="KW-1185">Reference proteome</keyword>
<feature type="compositionally biased region" description="Polar residues" evidence="11">
    <location>
        <begin position="255"/>
        <end position="285"/>
    </location>
</feature>
<dbReference type="GO" id="GO:0031267">
    <property type="term" value="F:small GTPase binding"/>
    <property type="evidence" value="ECO:0007669"/>
    <property type="project" value="TreeGrafter"/>
</dbReference>
<evidence type="ECO:0000256" key="11">
    <source>
        <dbReference type="SAM" id="MobiDB-lite"/>
    </source>
</evidence>
<comment type="subcellular location">
    <subcellularLocation>
        <location evidence="1">Cytoplasm</location>
    </subcellularLocation>
</comment>
<evidence type="ECO:0000256" key="6">
    <source>
        <dbReference type="ARBA" id="ARBA00022927"/>
    </source>
</evidence>
<feature type="compositionally biased region" description="Basic and acidic residues" evidence="11">
    <location>
        <begin position="338"/>
        <end position="361"/>
    </location>
</feature>
<feature type="region of interest" description="Disordered" evidence="11">
    <location>
        <begin position="89"/>
        <end position="178"/>
    </location>
</feature>
<dbReference type="FunFam" id="1.10.10.750:FF:000003">
    <property type="entry name" value="GTPase activating protein (Evi5)"/>
    <property type="match status" value="1"/>
</dbReference>
<evidence type="ECO:0000256" key="2">
    <source>
        <dbReference type="ARBA" id="ARBA00022448"/>
    </source>
</evidence>
<dbReference type="Proteomes" id="UP000094043">
    <property type="component" value="Chromosome 8"/>
</dbReference>
<keyword evidence="2" id="KW-0813">Transport</keyword>
<evidence type="ECO:0000256" key="1">
    <source>
        <dbReference type="ARBA" id="ARBA00004496"/>
    </source>
</evidence>
<sequence>MEQKPTKIHLDAAEELELPLTPSSAGGEIFEDIAVDDILPKSPSVKKEPFKKAPSKVKTAAAMFENSSTSTVAAISSQRLGLSPPLSYRSVPVGQGNSPQKSLVKLPVSPSGKSFLSSSPKPKSSPLIASDLALLPPLLQTPSKNPPTTSIGTERFSEIPLADSNPSTPVASLTDSEENRRVLGASLIPTNLDKTPPISTIGDAASPIKENKSFFSSALGLVHANSQATPIEAVANPSSSPSSQSQHQSEEQSPNANSLNNGGWRSTMSQFLTRTTSSNSVSSHAPTPLPLLPSANSSHSTPSLTPTSTLLLHREDATPSRDRRLSKDLNLSKNGQESFERVRSEMDSAAREMRREREGKRTPLSANGSFGGNRQAVETIEEEDEDEVDWTFWGSVVQSFEEIAIARPKELSKAIQQGIPPVIRGAIWQLMASSKSTTMEENYKALLKLSSPHEKSITKDLNRTFPNHKYFKEGGGVGQESLFMVVKAYSIYDQEVGYTQGLTFIVAALLLNMPDEEAFCVLVRLMDTYNLRSHYTAEMHGLQLRLFQFDRLVEEILPLLHTHLVRKGVKSSMYASQWFMTLFSYRFPLSLVYRVLDIVFAEGIEAVFRFSLALLKKSEAKLVTLEFEQILAYLQADLFEVYRASSKSDEHAEESWKANDFVCDAFEIRITPLMLDAYASEWEEQLRNETRHAAQIDQLRNVNRNLSGQVKQLESSLAAMNQEHVELVRQLVMSKIEKEEAENELVRYKLLYAELAHAQQDALSVHSRLSAGSMSGNQQTSEISNKIL</sequence>
<feature type="domain" description="Rab-GAP TBC" evidence="12">
    <location>
        <begin position="418"/>
        <end position="603"/>
    </location>
</feature>
<feature type="compositionally biased region" description="Low complexity" evidence="11">
    <location>
        <begin position="297"/>
        <end position="311"/>
    </location>
</feature>
<evidence type="ECO:0000259" key="12">
    <source>
        <dbReference type="PROSITE" id="PS50086"/>
    </source>
</evidence>
<gene>
    <name evidence="13" type="ORF">L203_106248</name>
</gene>
<dbReference type="GO" id="GO:0005737">
    <property type="term" value="C:cytoplasm"/>
    <property type="evidence" value="ECO:0007669"/>
    <property type="project" value="UniProtKB-SubCell"/>
</dbReference>
<dbReference type="KEGG" id="cdep:91090456"/>
<keyword evidence="7 10" id="KW-0175">Coiled coil</keyword>
<protein>
    <recommendedName>
        <fullName evidence="9">GTPase-activating protein GYP5</fullName>
    </recommendedName>
</protein>
<keyword evidence="4" id="KW-0963">Cytoplasm</keyword>
<dbReference type="GeneID" id="91090456"/>
<evidence type="ECO:0000256" key="8">
    <source>
        <dbReference type="ARBA" id="ARBA00061661"/>
    </source>
</evidence>
<evidence type="ECO:0000256" key="5">
    <source>
        <dbReference type="ARBA" id="ARBA00022892"/>
    </source>
</evidence>
<proteinExistence type="inferred from homology"/>
<dbReference type="Gene3D" id="1.10.8.270">
    <property type="entry name" value="putative rabgap domain of human tbc1 domain family member 14 like domains"/>
    <property type="match status" value="1"/>
</dbReference>
<dbReference type="EMBL" id="CP143791">
    <property type="protein sequence ID" value="WVN91002.1"/>
    <property type="molecule type" value="Genomic_DNA"/>
</dbReference>
<dbReference type="PROSITE" id="PS50086">
    <property type="entry name" value="TBC_RABGAP"/>
    <property type="match status" value="1"/>
</dbReference>
<dbReference type="PANTHER" id="PTHR47219:SF9">
    <property type="entry name" value="GTPASE ACTIVATING PROTEIN AND CENTROSOME-ASSOCIATED, ISOFORM B"/>
    <property type="match status" value="1"/>
</dbReference>
<dbReference type="Pfam" id="PF23436">
    <property type="entry name" value="RabGap-TBC_2"/>
    <property type="match status" value="1"/>
</dbReference>
<evidence type="ECO:0000313" key="13">
    <source>
        <dbReference type="EMBL" id="WVN91002.1"/>
    </source>
</evidence>
<dbReference type="RefSeq" id="XP_066071702.1">
    <property type="nucleotide sequence ID" value="XM_066215605.1"/>
</dbReference>
<dbReference type="Gene3D" id="1.10.10.750">
    <property type="entry name" value="Ypt/Rab-GAP domain of gyp1p, domain 1"/>
    <property type="match status" value="1"/>
</dbReference>
<evidence type="ECO:0000256" key="9">
    <source>
        <dbReference type="ARBA" id="ARBA00072088"/>
    </source>
</evidence>
<dbReference type="FunFam" id="1.10.472.80:FF:000044">
    <property type="entry name" value="GTPase-activating protein GYP5"/>
    <property type="match status" value="1"/>
</dbReference>
<feature type="region of interest" description="Disordered" evidence="11">
    <location>
        <begin position="233"/>
        <end position="372"/>
    </location>
</feature>
<dbReference type="OrthoDB" id="295078at2759"/>
<dbReference type="GO" id="GO:0015031">
    <property type="term" value="P:protein transport"/>
    <property type="evidence" value="ECO:0007669"/>
    <property type="project" value="UniProtKB-KW"/>
</dbReference>
<dbReference type="FunFam" id="1.10.8.270:FF:000001">
    <property type="entry name" value="TBC1 domain family member 1"/>
    <property type="match status" value="1"/>
</dbReference>
<evidence type="ECO:0000256" key="4">
    <source>
        <dbReference type="ARBA" id="ARBA00022490"/>
    </source>
</evidence>
<dbReference type="PANTHER" id="PTHR47219">
    <property type="entry name" value="RAB GTPASE-ACTIVATING PROTEIN 1-LIKE"/>
    <property type="match status" value="1"/>
</dbReference>
<evidence type="ECO:0000313" key="14">
    <source>
        <dbReference type="Proteomes" id="UP000094043"/>
    </source>
</evidence>
<keyword evidence="5" id="KW-0931">ER-Golgi transport</keyword>
<reference evidence="13" key="3">
    <citation type="submission" date="2024-01" db="EMBL/GenBank/DDBJ databases">
        <authorList>
            <person name="Coelho M.A."/>
            <person name="David-Palma M."/>
            <person name="Shea T."/>
            <person name="Sun S."/>
            <person name="Cuomo C.A."/>
            <person name="Heitman J."/>
        </authorList>
    </citation>
    <scope>NUCLEOTIDE SEQUENCE</scope>
    <source>
        <strain evidence="13">CBS 7841</strain>
    </source>
</reference>
<feature type="compositionally biased region" description="Low complexity" evidence="11">
    <location>
        <begin position="237"/>
        <end position="254"/>
    </location>
</feature>
<evidence type="ECO:0000256" key="10">
    <source>
        <dbReference type="SAM" id="Coils"/>
    </source>
</evidence>
<dbReference type="SUPFAM" id="SSF47923">
    <property type="entry name" value="Ypt/Rab-GAP domain of gyp1p"/>
    <property type="match status" value="2"/>
</dbReference>
<dbReference type="AlphaFoldDB" id="A0A1E3IJG3"/>
<keyword evidence="6" id="KW-0653">Protein transport</keyword>
<dbReference type="SMART" id="SM00164">
    <property type="entry name" value="TBC"/>
    <property type="match status" value="1"/>
</dbReference>
<dbReference type="VEuPathDB" id="FungiDB:L203_02751"/>
<dbReference type="InterPro" id="IPR000195">
    <property type="entry name" value="Rab-GAP-TBC_dom"/>
</dbReference>
<evidence type="ECO:0000256" key="7">
    <source>
        <dbReference type="ARBA" id="ARBA00023054"/>
    </source>
</evidence>
<accession>A0A1E3IJG3</accession>
<feature type="compositionally biased region" description="Polar residues" evidence="11">
    <location>
        <begin position="164"/>
        <end position="174"/>
    </location>
</feature>
<reference evidence="13" key="2">
    <citation type="journal article" date="2022" name="Elife">
        <title>Obligate sexual reproduction of a homothallic fungus closely related to the Cryptococcus pathogenic species complex.</title>
        <authorList>
            <person name="Passer A.R."/>
            <person name="Clancey S.A."/>
            <person name="Shea T."/>
            <person name="David-Palma M."/>
            <person name="Averette A.F."/>
            <person name="Boekhout T."/>
            <person name="Porcel B.M."/>
            <person name="Nowrousian M."/>
            <person name="Cuomo C.A."/>
            <person name="Sun S."/>
            <person name="Heitman J."/>
            <person name="Coelho M.A."/>
        </authorList>
    </citation>
    <scope>NUCLEOTIDE SEQUENCE</scope>
    <source>
        <strain evidence="13">CBS 7841</strain>
    </source>
</reference>
<organism evidence="13 14">
    <name type="scientific">Cryptococcus depauperatus CBS 7841</name>
    <dbReference type="NCBI Taxonomy" id="1295531"/>
    <lineage>
        <taxon>Eukaryota</taxon>
        <taxon>Fungi</taxon>
        <taxon>Dikarya</taxon>
        <taxon>Basidiomycota</taxon>
        <taxon>Agaricomycotina</taxon>
        <taxon>Tremellomycetes</taxon>
        <taxon>Tremellales</taxon>
        <taxon>Cryptococcaceae</taxon>
        <taxon>Cryptococcus</taxon>
    </lineage>
</organism>
<feature type="compositionally biased region" description="Basic and acidic residues" evidence="11">
    <location>
        <begin position="312"/>
        <end position="327"/>
    </location>
</feature>
<keyword evidence="3" id="KW-0343">GTPase activation</keyword>